<dbReference type="EMBL" id="BBML01000005">
    <property type="protein sequence ID" value="GAK97397.1"/>
    <property type="molecule type" value="Genomic_DNA"/>
</dbReference>
<keyword evidence="2" id="KW-1185">Reference proteome</keyword>
<proteinExistence type="predicted"/>
<dbReference type="Proteomes" id="UP000029221">
    <property type="component" value="Unassembled WGS sequence"/>
</dbReference>
<dbReference type="PROSITE" id="PS51257">
    <property type="entry name" value="PROKAR_LIPOPROTEIN"/>
    <property type="match status" value="1"/>
</dbReference>
<name>A0A090Q5D9_9FLAO</name>
<protein>
    <recommendedName>
        <fullName evidence="3">Lipoprotein</fullName>
    </recommendedName>
</protein>
<sequence length="175" mass="19663">MIKKITLVVLITFISSCYSTQELSKRTSTDIMYFNKNTFEAEYQNRVPGDTQNSLWKDLCFHDNSKNQIGSTLSTVGLKMEGDNRIKAVLYENKIPQDSLILKGKLKDKLFVIRKGSYVIPLIFVNGSRTKKTALGNDINGDLVLLQKDAESSAILGEEGHSQADFVTATYMRIN</sequence>
<gene>
    <name evidence="1" type="ORF">JCM19294_1443</name>
</gene>
<evidence type="ECO:0000313" key="2">
    <source>
        <dbReference type="Proteomes" id="UP000029221"/>
    </source>
</evidence>
<dbReference type="eggNOG" id="ENOG5030W2W">
    <property type="taxonomic scope" value="Bacteria"/>
</dbReference>
<organism evidence="1 2">
    <name type="scientific">Nonlabens tegetincola</name>
    <dbReference type="NCBI Taxonomy" id="323273"/>
    <lineage>
        <taxon>Bacteria</taxon>
        <taxon>Pseudomonadati</taxon>
        <taxon>Bacteroidota</taxon>
        <taxon>Flavobacteriia</taxon>
        <taxon>Flavobacteriales</taxon>
        <taxon>Flavobacteriaceae</taxon>
        <taxon>Nonlabens</taxon>
    </lineage>
</organism>
<comment type="caution">
    <text evidence="1">The sequence shown here is derived from an EMBL/GenBank/DDBJ whole genome shotgun (WGS) entry which is preliminary data.</text>
</comment>
<evidence type="ECO:0008006" key="3">
    <source>
        <dbReference type="Google" id="ProtNLM"/>
    </source>
</evidence>
<evidence type="ECO:0000313" key="1">
    <source>
        <dbReference type="EMBL" id="GAK97397.1"/>
    </source>
</evidence>
<dbReference type="AlphaFoldDB" id="A0A090Q5D9"/>
<accession>A0A090Q5D9</accession>
<dbReference type="RefSeq" id="WP_042279004.1">
    <property type="nucleotide sequence ID" value="NZ_BBML01000005.1"/>
</dbReference>
<reference evidence="1" key="1">
    <citation type="journal article" date="2014" name="Genome Announc.">
        <title>Draft Genome Sequences of Marine Flavobacterium Nonlabens Strains NR17, NR24, NR27, NR32, NR33, and Ara13.</title>
        <authorList>
            <person name="Nakanishi M."/>
            <person name="Meirelles P."/>
            <person name="Suzuki R."/>
            <person name="Takatani N."/>
            <person name="Mino S."/>
            <person name="Suda W."/>
            <person name="Oshima K."/>
            <person name="Hattori M."/>
            <person name="Ohkuma M."/>
            <person name="Hosokawa M."/>
            <person name="Miyashita K."/>
            <person name="Thompson F.L."/>
            <person name="Niwa A."/>
            <person name="Sawabe T."/>
            <person name="Sawabe T."/>
        </authorList>
    </citation>
    <scope>NUCLEOTIDE SEQUENCE [LARGE SCALE GENOMIC DNA]</scope>
    <source>
        <strain evidence="1">JCM 19294</strain>
    </source>
</reference>